<protein>
    <recommendedName>
        <fullName evidence="5">RanBP2-type domain-containing protein</fullName>
    </recommendedName>
</protein>
<dbReference type="Pfam" id="PF00641">
    <property type="entry name" value="Zn_ribbon_RanBP"/>
    <property type="match status" value="2"/>
</dbReference>
<dbReference type="Proteomes" id="UP000276133">
    <property type="component" value="Unassembled WGS sequence"/>
</dbReference>
<reference evidence="6 7" key="1">
    <citation type="journal article" date="2018" name="Sci. Rep.">
        <title>Genomic signatures of local adaptation to the degree of environmental predictability in rotifers.</title>
        <authorList>
            <person name="Franch-Gras L."/>
            <person name="Hahn C."/>
            <person name="Garcia-Roger E.M."/>
            <person name="Carmona M.J."/>
            <person name="Serra M."/>
            <person name="Gomez A."/>
        </authorList>
    </citation>
    <scope>NUCLEOTIDE SEQUENCE [LARGE SCALE GENOMIC DNA]</scope>
    <source>
        <strain evidence="6">HYR1</strain>
    </source>
</reference>
<dbReference type="GO" id="GO:0008270">
    <property type="term" value="F:zinc ion binding"/>
    <property type="evidence" value="ECO:0007669"/>
    <property type="project" value="UniProtKB-KW"/>
</dbReference>
<dbReference type="PROSITE" id="PS01358">
    <property type="entry name" value="ZF_RANBP2_1"/>
    <property type="match status" value="4"/>
</dbReference>
<evidence type="ECO:0000313" key="6">
    <source>
        <dbReference type="EMBL" id="RNA21459.1"/>
    </source>
</evidence>
<feature type="domain" description="RanBP2-type" evidence="5">
    <location>
        <begin position="124"/>
        <end position="153"/>
    </location>
</feature>
<accession>A0A3M7RDD5</accession>
<comment type="caution">
    <text evidence="6">The sequence shown here is derived from an EMBL/GenBank/DDBJ whole genome shotgun (WGS) entry which is preliminary data.</text>
</comment>
<dbReference type="AlphaFoldDB" id="A0A3M7RDD5"/>
<sequence>MHKKCSKNSLSELRFRPYPTEKPRNHNSTHHYNATLAKLLSLSERSFTLFKSLISGTISDKSGCEQTNKKVQFNITPDFLEPENHEYFKDSYFYYSSSGISSSAKKSSDKIPNSILKPTNTWEQKKRWLCSLCLSYNAQDQEKCFQCKNFKSELDTNYLKARSFAGLPNLDISKRKQPLKLWKCHPCSYANYESDYCCKNCRNSKEDPRNQITERKELSEKKKNFNALFSKNIQENIATSLNQAKKIAKSSAWQSKNLSSGTFYSAKESSKSNSILKTTNTQEQKKRWMCSLCLSYNAQDQEKCFQCKNFKSELDTNFFKTSSSSGLNNLDLNTRKELSIPWKCIECSFVNNNSENFCKNCRSSKTNPGNTIHEIKEPFSLTKYWTEGKKHFNELFSKNNKENIATSLNQAKKIVKPLALQSSTMN</sequence>
<keyword evidence="1" id="KW-0479">Metal-binding</keyword>
<keyword evidence="3" id="KW-0862">Zinc</keyword>
<dbReference type="SMART" id="SM00547">
    <property type="entry name" value="ZnF_RBZ"/>
    <property type="match status" value="4"/>
</dbReference>
<name>A0A3M7RDD5_BRAPC</name>
<organism evidence="6 7">
    <name type="scientific">Brachionus plicatilis</name>
    <name type="common">Marine rotifer</name>
    <name type="synonym">Brachionus muelleri</name>
    <dbReference type="NCBI Taxonomy" id="10195"/>
    <lineage>
        <taxon>Eukaryota</taxon>
        <taxon>Metazoa</taxon>
        <taxon>Spiralia</taxon>
        <taxon>Gnathifera</taxon>
        <taxon>Rotifera</taxon>
        <taxon>Eurotatoria</taxon>
        <taxon>Monogononta</taxon>
        <taxon>Pseudotrocha</taxon>
        <taxon>Ploima</taxon>
        <taxon>Brachionidae</taxon>
        <taxon>Brachionus</taxon>
    </lineage>
</organism>
<evidence type="ECO:0000313" key="7">
    <source>
        <dbReference type="Proteomes" id="UP000276133"/>
    </source>
</evidence>
<dbReference type="EMBL" id="REGN01003661">
    <property type="protein sequence ID" value="RNA21459.1"/>
    <property type="molecule type" value="Genomic_DNA"/>
</dbReference>
<evidence type="ECO:0000256" key="2">
    <source>
        <dbReference type="ARBA" id="ARBA00022771"/>
    </source>
</evidence>
<feature type="domain" description="RanBP2-type" evidence="5">
    <location>
        <begin position="335"/>
        <end position="367"/>
    </location>
</feature>
<evidence type="ECO:0000259" key="5">
    <source>
        <dbReference type="PROSITE" id="PS50199"/>
    </source>
</evidence>
<keyword evidence="7" id="KW-1185">Reference proteome</keyword>
<evidence type="ECO:0000256" key="4">
    <source>
        <dbReference type="PROSITE-ProRule" id="PRU00322"/>
    </source>
</evidence>
<dbReference type="PROSITE" id="PS50199">
    <property type="entry name" value="ZF_RANBP2_2"/>
    <property type="match status" value="3"/>
</dbReference>
<evidence type="ECO:0000256" key="1">
    <source>
        <dbReference type="ARBA" id="ARBA00022723"/>
    </source>
</evidence>
<feature type="domain" description="RanBP2-type" evidence="5">
    <location>
        <begin position="284"/>
        <end position="313"/>
    </location>
</feature>
<dbReference type="OrthoDB" id="10659658at2759"/>
<evidence type="ECO:0000256" key="3">
    <source>
        <dbReference type="ARBA" id="ARBA00022833"/>
    </source>
</evidence>
<proteinExistence type="predicted"/>
<dbReference type="InterPro" id="IPR001876">
    <property type="entry name" value="Znf_RanBP2"/>
</dbReference>
<keyword evidence="2 4" id="KW-0863">Zinc-finger</keyword>
<gene>
    <name evidence="6" type="ORF">BpHYR1_000954</name>
</gene>